<dbReference type="Proteomes" id="UP000655225">
    <property type="component" value="Unassembled WGS sequence"/>
</dbReference>
<dbReference type="PANTHER" id="PTHR37173:SF1">
    <property type="entry name" value="PROLINE-RICH FAMILY PROTEIN"/>
    <property type="match status" value="1"/>
</dbReference>
<organism evidence="2 3">
    <name type="scientific">Tetracentron sinense</name>
    <name type="common">Spur-leaf</name>
    <dbReference type="NCBI Taxonomy" id="13715"/>
    <lineage>
        <taxon>Eukaryota</taxon>
        <taxon>Viridiplantae</taxon>
        <taxon>Streptophyta</taxon>
        <taxon>Embryophyta</taxon>
        <taxon>Tracheophyta</taxon>
        <taxon>Spermatophyta</taxon>
        <taxon>Magnoliopsida</taxon>
        <taxon>Trochodendrales</taxon>
        <taxon>Trochodendraceae</taxon>
        <taxon>Tetracentron</taxon>
    </lineage>
</organism>
<comment type="caution">
    <text evidence="2">The sequence shown here is derived from an EMBL/GenBank/DDBJ whole genome shotgun (WGS) entry which is preliminary data.</text>
</comment>
<reference evidence="2 3" key="1">
    <citation type="submission" date="2020-04" db="EMBL/GenBank/DDBJ databases">
        <title>Plant Genome Project.</title>
        <authorList>
            <person name="Zhang R.-G."/>
        </authorList>
    </citation>
    <scope>NUCLEOTIDE SEQUENCE [LARGE SCALE GENOMIC DNA]</scope>
    <source>
        <strain evidence="2">YNK0</strain>
        <tissue evidence="2">Leaf</tissue>
    </source>
</reference>
<dbReference type="EMBL" id="JABCRI010000011">
    <property type="protein sequence ID" value="KAF8398524.1"/>
    <property type="molecule type" value="Genomic_DNA"/>
</dbReference>
<feature type="region of interest" description="Disordered" evidence="1">
    <location>
        <begin position="1"/>
        <end position="39"/>
    </location>
</feature>
<feature type="compositionally biased region" description="Polar residues" evidence="1">
    <location>
        <begin position="1"/>
        <end position="11"/>
    </location>
</feature>
<dbReference type="OrthoDB" id="1735564at2759"/>
<gene>
    <name evidence="2" type="ORF">HHK36_017453</name>
</gene>
<sequence length="271" mass="29161">MGSSSSSTDPPNNGPFLNPSSRDPRPLTSPPPPSPVYTAQPLPVVVVAGKTPNPPLQMAKIQDPPVLPPQGILYPVSSSGRGFIPKTLRPQSTDQLVTVANPGGFPPRSVMAFPNPVRPFGFPPSDSQTHMMRPPHMQPLHFGSRQMGAAVSGSNKSIPVVVHPKVAPLPSSASNLTGYKELRDRSRDDTVVTIRDRKVRISDGASLYALCRSWSWNGLSQESQPQFGEGTKILPRPLPMNVIKGRTAPPNCKIQTEARSSPSYACRAVQK</sequence>
<keyword evidence="3" id="KW-1185">Reference proteome</keyword>
<dbReference type="AlphaFoldDB" id="A0A835DFR8"/>
<name>A0A835DFR8_TETSI</name>
<protein>
    <submittedName>
        <fullName evidence="2">Uncharacterized protein</fullName>
    </submittedName>
</protein>
<dbReference type="PANTHER" id="PTHR37173">
    <property type="entry name" value="HYDROXYPROLINE-RICH GLYCOPROTEIN FAMILY PROTEIN"/>
    <property type="match status" value="1"/>
</dbReference>
<evidence type="ECO:0000256" key="1">
    <source>
        <dbReference type="SAM" id="MobiDB-lite"/>
    </source>
</evidence>
<accession>A0A835DFR8</accession>
<dbReference type="OMA" id="TICESNG"/>
<evidence type="ECO:0000313" key="2">
    <source>
        <dbReference type="EMBL" id="KAF8398524.1"/>
    </source>
</evidence>
<evidence type="ECO:0000313" key="3">
    <source>
        <dbReference type="Proteomes" id="UP000655225"/>
    </source>
</evidence>
<proteinExistence type="predicted"/>